<dbReference type="EMBL" id="JAGHQL010000039">
    <property type="protein sequence ID" value="KAH0543105.1"/>
    <property type="molecule type" value="Genomic_DNA"/>
</dbReference>
<organism evidence="3 4">
    <name type="scientific">Glutinoglossum americanum</name>
    <dbReference type="NCBI Taxonomy" id="1670608"/>
    <lineage>
        <taxon>Eukaryota</taxon>
        <taxon>Fungi</taxon>
        <taxon>Dikarya</taxon>
        <taxon>Ascomycota</taxon>
        <taxon>Pezizomycotina</taxon>
        <taxon>Geoglossomycetes</taxon>
        <taxon>Geoglossales</taxon>
        <taxon>Geoglossaceae</taxon>
        <taxon>Glutinoglossum</taxon>
    </lineage>
</organism>
<proteinExistence type="inferred from homology"/>
<evidence type="ECO:0000313" key="3">
    <source>
        <dbReference type="EMBL" id="KAH0543105.1"/>
    </source>
</evidence>
<keyword evidence="4" id="KW-1185">Reference proteome</keyword>
<evidence type="ECO:0008006" key="5">
    <source>
        <dbReference type="Google" id="ProtNLM"/>
    </source>
</evidence>
<dbReference type="PANTHER" id="PTHR13465">
    <property type="entry name" value="UPF0183 PROTEIN"/>
    <property type="match status" value="1"/>
</dbReference>
<evidence type="ECO:0000256" key="1">
    <source>
        <dbReference type="ARBA" id="ARBA00024339"/>
    </source>
</evidence>
<evidence type="ECO:0000313" key="4">
    <source>
        <dbReference type="Proteomes" id="UP000698800"/>
    </source>
</evidence>
<comment type="caution">
    <text evidence="3">The sequence shown here is derived from an EMBL/GenBank/DDBJ whole genome shotgun (WGS) entry which is preliminary data.</text>
</comment>
<gene>
    <name evidence="3" type="ORF">FGG08_002531</name>
</gene>
<dbReference type="AlphaFoldDB" id="A0A9P8L4D8"/>
<accession>A0A9P8L4D8</accession>
<feature type="region of interest" description="Disordered" evidence="2">
    <location>
        <begin position="342"/>
        <end position="364"/>
    </location>
</feature>
<dbReference type="PANTHER" id="PTHR13465:SF2">
    <property type="entry name" value="PHAGOSOME ASSEMBLY FACTOR 1"/>
    <property type="match status" value="1"/>
</dbReference>
<dbReference type="GO" id="GO:0005802">
    <property type="term" value="C:trans-Golgi network"/>
    <property type="evidence" value="ECO:0007669"/>
    <property type="project" value="TreeGrafter"/>
</dbReference>
<evidence type="ECO:0000256" key="2">
    <source>
        <dbReference type="SAM" id="MobiDB-lite"/>
    </source>
</evidence>
<dbReference type="OrthoDB" id="411211at2759"/>
<protein>
    <recommendedName>
        <fullName evidence="5">Isoleucyl-tRNA synthetase</fullName>
    </recommendedName>
</protein>
<name>A0A9P8L4D8_9PEZI</name>
<reference evidence="3" key="1">
    <citation type="submission" date="2021-03" db="EMBL/GenBank/DDBJ databases">
        <title>Comparative genomics and phylogenomic investigation of the class Geoglossomycetes provide insights into ecological specialization and systematics.</title>
        <authorList>
            <person name="Melie T."/>
            <person name="Pirro S."/>
            <person name="Miller A.N."/>
            <person name="Quandt A."/>
        </authorList>
    </citation>
    <scope>NUCLEOTIDE SEQUENCE</scope>
    <source>
        <strain evidence="3">GBOQ0MN5Z8</strain>
    </source>
</reference>
<dbReference type="GO" id="GO:0043001">
    <property type="term" value="P:Golgi to plasma membrane protein transport"/>
    <property type="evidence" value="ECO:0007669"/>
    <property type="project" value="TreeGrafter"/>
</dbReference>
<dbReference type="InterPro" id="IPR005373">
    <property type="entry name" value="PHAF1"/>
</dbReference>
<comment type="similarity">
    <text evidence="1">Belongs to the PHAF1 family.</text>
</comment>
<feature type="region of interest" description="Disordered" evidence="2">
    <location>
        <begin position="270"/>
        <end position="318"/>
    </location>
</feature>
<dbReference type="Proteomes" id="UP000698800">
    <property type="component" value="Unassembled WGS sequence"/>
</dbReference>
<dbReference type="InterPro" id="IPR039156">
    <property type="entry name" value="PHAF1/BROMI"/>
</dbReference>
<dbReference type="Pfam" id="PF03676">
    <property type="entry name" value="PHAF1"/>
    <property type="match status" value="2"/>
</dbReference>
<feature type="compositionally biased region" description="Low complexity" evidence="2">
    <location>
        <begin position="342"/>
        <end position="352"/>
    </location>
</feature>
<sequence>MPAIALGASLHDVLHRLKAEPQTYPTIDISYSSVRPIDTPILLGLPANGIRLRFDGPDQRLRLIEVLDFSKSRLSYKNIEIVKPSSLGTAITAPQSSVSSRPSFRHVYNRLFGPTFPGEYIPSSSQDGEAAGTYILSYPGIAFTFSIQSSSAWSVNLDFVTLLSSSAASPASSMAIFHGSSWSDARASIFTLTSPHPRSLSLAGRGREGGVDEVELVKVHGEGCIELVRRFGPPFWIILSETTPQDLVAELGPPDAIYRKNDRRLAIHKARSAGSRHPGRANGMYSGQDESTDTDQSSSHTTTDDSDEDDPASTGKSHDMASAECFYNYFHHGFDVFISSPTTPSARSPTSPLAFSPPSVNKDPSNATPTAYLTATKLLLHANIPGSYPFNRHRRSRWTLEHVPSAQHTEPLNSEMPFDDIAGRLREVWRPTYGSKDEEKSLQRGMVLNRGWGDSPGSSCELLGGWEESIGGNRKGIGDTTGDGEQSLGNTELFGFPGLVFEVLKNGAVSCLTVF</sequence>